<protein>
    <submittedName>
        <fullName evidence="11">Malate-2H(+)/Na(+)-lactate antiporter</fullName>
    </submittedName>
</protein>
<evidence type="ECO:0000313" key="11">
    <source>
        <dbReference type="EMBL" id="PRR77790.1"/>
    </source>
</evidence>
<reference evidence="11 12" key="1">
    <citation type="submission" date="2018-03" db="EMBL/GenBank/DDBJ databases">
        <title>Genome sequence of Clostridium liquoris DSM 100320.</title>
        <authorList>
            <person name="Poehlein A."/>
            <person name="Daniel R."/>
        </authorList>
    </citation>
    <scope>NUCLEOTIDE SEQUENCE [LARGE SCALE GENOMIC DNA]</scope>
    <source>
        <strain evidence="11 12">DSM 100320</strain>
    </source>
</reference>
<dbReference type="GO" id="GO:0015297">
    <property type="term" value="F:antiporter activity"/>
    <property type="evidence" value="ECO:0007669"/>
    <property type="project" value="UniProtKB-KW"/>
</dbReference>
<keyword evidence="12" id="KW-1185">Reference proteome</keyword>
<feature type="transmembrane region" description="Helical" evidence="9">
    <location>
        <begin position="79"/>
        <end position="100"/>
    </location>
</feature>
<evidence type="ECO:0000256" key="3">
    <source>
        <dbReference type="ARBA" id="ARBA00022449"/>
    </source>
</evidence>
<dbReference type="EMBL" id="PVXO01000058">
    <property type="protein sequence ID" value="PRR77790.1"/>
    <property type="molecule type" value="Genomic_DNA"/>
</dbReference>
<evidence type="ECO:0000256" key="7">
    <source>
        <dbReference type="ARBA" id="ARBA00023136"/>
    </source>
</evidence>
<evidence type="ECO:0000256" key="8">
    <source>
        <dbReference type="ARBA" id="ARBA00038435"/>
    </source>
</evidence>
<feature type="transmembrane region" description="Helical" evidence="9">
    <location>
        <begin position="120"/>
        <end position="148"/>
    </location>
</feature>
<evidence type="ECO:0000256" key="9">
    <source>
        <dbReference type="SAM" id="Phobius"/>
    </source>
</evidence>
<gene>
    <name evidence="11" type="primary">mleN_5</name>
    <name evidence="11" type="ORF">CLLI_21780</name>
</gene>
<keyword evidence="5 9" id="KW-0812">Transmembrane</keyword>
<comment type="caution">
    <text evidence="11">The sequence shown here is derived from an EMBL/GenBank/DDBJ whole genome shotgun (WGS) entry which is preliminary data.</text>
</comment>
<keyword evidence="6 9" id="KW-1133">Transmembrane helix</keyword>
<dbReference type="PANTHER" id="PTHR33451">
    <property type="entry name" value="MALATE-2H(+)/NA(+)-LACTATE ANTIPORTER"/>
    <property type="match status" value="1"/>
</dbReference>
<keyword evidence="2" id="KW-0813">Transport</keyword>
<feature type="transmembrane region" description="Helical" evidence="9">
    <location>
        <begin position="374"/>
        <end position="393"/>
    </location>
</feature>
<dbReference type="AlphaFoldDB" id="A0A2T0B1U1"/>
<organism evidence="11 12">
    <name type="scientific">Clostridium liquoris</name>
    <dbReference type="NCBI Taxonomy" id="1289519"/>
    <lineage>
        <taxon>Bacteria</taxon>
        <taxon>Bacillati</taxon>
        <taxon>Bacillota</taxon>
        <taxon>Clostridia</taxon>
        <taxon>Eubacteriales</taxon>
        <taxon>Clostridiaceae</taxon>
        <taxon>Clostridium</taxon>
    </lineage>
</organism>
<evidence type="ECO:0000256" key="4">
    <source>
        <dbReference type="ARBA" id="ARBA00022475"/>
    </source>
</evidence>
<evidence type="ECO:0000256" key="1">
    <source>
        <dbReference type="ARBA" id="ARBA00004651"/>
    </source>
</evidence>
<proteinExistence type="inferred from homology"/>
<evidence type="ECO:0000256" key="6">
    <source>
        <dbReference type="ARBA" id="ARBA00022989"/>
    </source>
</evidence>
<feature type="transmembrane region" description="Helical" evidence="9">
    <location>
        <begin position="240"/>
        <end position="271"/>
    </location>
</feature>
<feature type="transmembrane region" description="Helical" evidence="9">
    <location>
        <begin position="413"/>
        <end position="432"/>
    </location>
</feature>
<keyword evidence="4" id="KW-1003">Cell membrane</keyword>
<comment type="similarity">
    <text evidence="8">Belongs to the NhaC Na(+)/H(+) (TC 2.A.35) antiporter family.</text>
</comment>
<name>A0A2T0B1U1_9CLOT</name>
<dbReference type="RefSeq" id="WP_106064239.1">
    <property type="nucleotide sequence ID" value="NZ_PVXO01000058.1"/>
</dbReference>
<dbReference type="OrthoDB" id="9790605at2"/>
<feature type="transmembrane region" description="Helical" evidence="9">
    <location>
        <begin position="38"/>
        <end position="59"/>
    </location>
</feature>
<evidence type="ECO:0000256" key="2">
    <source>
        <dbReference type="ARBA" id="ARBA00022448"/>
    </source>
</evidence>
<feature type="domain" description="Na+/H+ antiporter NhaC-like C-terminal" evidence="10">
    <location>
        <begin position="251"/>
        <end position="422"/>
    </location>
</feature>
<accession>A0A2T0B1U1</accession>
<dbReference type="InterPro" id="IPR052180">
    <property type="entry name" value="NhaC_Na-H+_Antiporter"/>
</dbReference>
<comment type="subcellular location">
    <subcellularLocation>
        <location evidence="1">Cell membrane</location>
        <topology evidence="1">Multi-pass membrane protein</topology>
    </subcellularLocation>
</comment>
<dbReference type="Pfam" id="PF03553">
    <property type="entry name" value="Na_H_antiporter"/>
    <property type="match status" value="2"/>
</dbReference>
<keyword evidence="7 9" id="KW-0472">Membrane</keyword>
<evidence type="ECO:0000256" key="5">
    <source>
        <dbReference type="ARBA" id="ARBA00022692"/>
    </source>
</evidence>
<dbReference type="Proteomes" id="UP000239706">
    <property type="component" value="Unassembled WGS sequence"/>
</dbReference>
<feature type="transmembrane region" description="Helical" evidence="9">
    <location>
        <begin position="199"/>
        <end position="219"/>
    </location>
</feature>
<dbReference type="PANTHER" id="PTHR33451:SF4">
    <property type="entry name" value="NA+_H+ ANTIPORTER"/>
    <property type="match status" value="1"/>
</dbReference>
<evidence type="ECO:0000259" key="10">
    <source>
        <dbReference type="Pfam" id="PF03553"/>
    </source>
</evidence>
<sequence>MEDKSKISNGKALIPFLIFVAIYLGSGLILQAQGVEMAFYQLPAPVAIFCGIISAFFILKGSIEEKFNALIEGCGNQDIIIMCTIYLLAGAFASVAKAMGGVDSTVNLGLTYIPAQYITVGLFIISCFISISTGTSVGTIVAVGPIAVGLAQKSGLSMPFTLAAVMGGAMFGDNLSVISDTTIAATRTQGCEMKDKFNVNIYMAAPAAIITIILLLIFGRPGVAPVMQTYDYSIIKVIPYLFVLILSLAGMNVFVVLTVGIILAGVIGISYGDLTILSFTQEIFNGFLSMIDIFLLSMFTGGLANMITKAGGIQFLLDKIQKMIKGRKSAEFGIAALVSLTDAAVANNTVAIIINGPIAKEMCNKYKVDPRRSASILDVFSCIMQGIIPYGAQMLTLLSFTKGTVTPFQVIPLLWYQQLLLVSVIVSIFIPFTDRTIRKKPWNWSKKEDSNVQV</sequence>
<dbReference type="GO" id="GO:0005886">
    <property type="term" value="C:plasma membrane"/>
    <property type="evidence" value="ECO:0007669"/>
    <property type="project" value="UniProtKB-SubCell"/>
</dbReference>
<feature type="transmembrane region" description="Helical" evidence="9">
    <location>
        <begin position="12"/>
        <end position="32"/>
    </location>
</feature>
<keyword evidence="3" id="KW-0050">Antiport</keyword>
<evidence type="ECO:0000313" key="12">
    <source>
        <dbReference type="Proteomes" id="UP000239706"/>
    </source>
</evidence>
<dbReference type="InterPro" id="IPR018461">
    <property type="entry name" value="Na/H_Antiport_NhaC-like_C"/>
</dbReference>
<feature type="domain" description="Na+/H+ antiporter NhaC-like C-terminal" evidence="10">
    <location>
        <begin position="17"/>
        <end position="219"/>
    </location>
</feature>